<reference evidence="1" key="1">
    <citation type="submission" date="2018-12" db="EMBL/GenBank/DDBJ databases">
        <authorList>
            <person name="Will S."/>
            <person name="Neumann-Schaal M."/>
            <person name="Henke P."/>
        </authorList>
    </citation>
    <scope>NUCLEOTIDE SEQUENCE</scope>
    <source>
        <strain evidence="1">PCC 7102</strain>
    </source>
</reference>
<evidence type="ECO:0000313" key="2">
    <source>
        <dbReference type="Proteomes" id="UP000271624"/>
    </source>
</evidence>
<dbReference type="AlphaFoldDB" id="A0A3S1CIM3"/>
<keyword evidence="2" id="KW-1185">Reference proteome</keyword>
<reference evidence="1" key="2">
    <citation type="journal article" date="2019" name="Genome Biol. Evol.">
        <title>Day and night: Metabolic profiles and evolutionary relationships of six axenic non-marine cyanobacteria.</title>
        <authorList>
            <person name="Will S.E."/>
            <person name="Henke P."/>
            <person name="Boedeker C."/>
            <person name="Huang S."/>
            <person name="Brinkmann H."/>
            <person name="Rohde M."/>
            <person name="Jarek M."/>
            <person name="Friedl T."/>
            <person name="Seufert S."/>
            <person name="Schumacher M."/>
            <person name="Overmann J."/>
            <person name="Neumann-Schaal M."/>
            <person name="Petersen J."/>
        </authorList>
    </citation>
    <scope>NUCLEOTIDE SEQUENCE [LARGE SCALE GENOMIC DNA]</scope>
    <source>
        <strain evidence="1">PCC 7102</strain>
    </source>
</reference>
<dbReference type="OrthoDB" id="428651at2"/>
<organism evidence="1 2">
    <name type="scientific">Dulcicalothrix desertica PCC 7102</name>
    <dbReference type="NCBI Taxonomy" id="232991"/>
    <lineage>
        <taxon>Bacteria</taxon>
        <taxon>Bacillati</taxon>
        <taxon>Cyanobacteriota</taxon>
        <taxon>Cyanophyceae</taxon>
        <taxon>Nostocales</taxon>
        <taxon>Calotrichaceae</taxon>
        <taxon>Dulcicalothrix</taxon>
    </lineage>
</organism>
<dbReference type="EMBL" id="RSCL01000003">
    <property type="protein sequence ID" value="RUT08244.1"/>
    <property type="molecule type" value="Genomic_DNA"/>
</dbReference>
<sequence length="87" mass="10092">MAQATLNEILSQLETLEIEELNQLNQTIQKRLADKEKSRARAAFHQALLDSGLVKQIKRPCYDPISERRLYKVEGKPVSETIIEERR</sequence>
<evidence type="ECO:0000313" key="1">
    <source>
        <dbReference type="EMBL" id="RUT08244.1"/>
    </source>
</evidence>
<gene>
    <name evidence="1" type="ORF">DSM106972_014120</name>
</gene>
<dbReference type="Proteomes" id="UP000271624">
    <property type="component" value="Unassembled WGS sequence"/>
</dbReference>
<dbReference type="RefSeq" id="WP_127080071.1">
    <property type="nucleotide sequence ID" value="NZ_RSCL01000003.1"/>
</dbReference>
<comment type="caution">
    <text evidence="1">The sequence shown here is derived from an EMBL/GenBank/DDBJ whole genome shotgun (WGS) entry which is preliminary data.</text>
</comment>
<protein>
    <submittedName>
        <fullName evidence="1">Uncharacterized protein</fullName>
    </submittedName>
</protein>
<name>A0A3S1CIM3_9CYAN</name>
<proteinExistence type="predicted"/>
<accession>A0A3S1CIM3</accession>